<feature type="domain" description="HTH hxlR-type" evidence="4">
    <location>
        <begin position="1"/>
        <end position="58"/>
    </location>
</feature>
<dbReference type="InterPro" id="IPR036527">
    <property type="entry name" value="SCP2_sterol-bd_dom_sf"/>
</dbReference>
<dbReference type="AlphaFoldDB" id="A0A916UF38"/>
<dbReference type="EMBL" id="BMJH01000002">
    <property type="protein sequence ID" value="GGC68650.1"/>
    <property type="molecule type" value="Genomic_DNA"/>
</dbReference>
<reference evidence="5" key="1">
    <citation type="journal article" date="2014" name="Int. J. Syst. Evol. Microbiol.">
        <title>Complete genome sequence of Corynebacterium casei LMG S-19264T (=DSM 44701T), isolated from a smear-ripened cheese.</title>
        <authorList>
            <consortium name="US DOE Joint Genome Institute (JGI-PGF)"/>
            <person name="Walter F."/>
            <person name="Albersmeier A."/>
            <person name="Kalinowski J."/>
            <person name="Ruckert C."/>
        </authorList>
    </citation>
    <scope>NUCLEOTIDE SEQUENCE</scope>
    <source>
        <strain evidence="5">CGMCC 1.15478</strain>
    </source>
</reference>
<comment type="caution">
    <text evidence="5">The sequence shown here is derived from an EMBL/GenBank/DDBJ whole genome shotgun (WGS) entry which is preliminary data.</text>
</comment>
<reference evidence="5" key="2">
    <citation type="submission" date="2020-09" db="EMBL/GenBank/DDBJ databases">
        <authorList>
            <person name="Sun Q."/>
            <person name="Zhou Y."/>
        </authorList>
    </citation>
    <scope>NUCLEOTIDE SEQUENCE</scope>
    <source>
        <strain evidence="5">CGMCC 1.15478</strain>
    </source>
</reference>
<gene>
    <name evidence="5" type="ORF">GCM10011410_21780</name>
</gene>
<evidence type="ECO:0000313" key="5">
    <source>
        <dbReference type="EMBL" id="GGC68650.1"/>
    </source>
</evidence>
<evidence type="ECO:0000256" key="2">
    <source>
        <dbReference type="ARBA" id="ARBA00023125"/>
    </source>
</evidence>
<keyword evidence="1" id="KW-0805">Transcription regulation</keyword>
<evidence type="ECO:0000259" key="4">
    <source>
        <dbReference type="PROSITE" id="PS51118"/>
    </source>
</evidence>
<dbReference type="Pfam" id="PF01638">
    <property type="entry name" value="HxlR"/>
    <property type="match status" value="1"/>
</dbReference>
<dbReference type="InterPro" id="IPR002577">
    <property type="entry name" value="HTH_HxlR"/>
</dbReference>
<dbReference type="GO" id="GO:0003677">
    <property type="term" value="F:DNA binding"/>
    <property type="evidence" value="ECO:0007669"/>
    <property type="project" value="UniProtKB-KW"/>
</dbReference>
<keyword evidence="2" id="KW-0238">DNA-binding</keyword>
<organism evidence="5 6">
    <name type="scientific">Hoyosella rhizosphaerae</name>
    <dbReference type="NCBI Taxonomy" id="1755582"/>
    <lineage>
        <taxon>Bacteria</taxon>
        <taxon>Bacillati</taxon>
        <taxon>Actinomycetota</taxon>
        <taxon>Actinomycetes</taxon>
        <taxon>Mycobacteriales</taxon>
        <taxon>Hoyosellaceae</taxon>
        <taxon>Hoyosella</taxon>
    </lineage>
</organism>
<dbReference type="SUPFAM" id="SSF46785">
    <property type="entry name" value="Winged helix' DNA-binding domain"/>
    <property type="match status" value="1"/>
</dbReference>
<dbReference type="InterPro" id="IPR036388">
    <property type="entry name" value="WH-like_DNA-bd_sf"/>
</dbReference>
<protein>
    <submittedName>
        <fullName evidence="5">HxlR family transcriptional regulator</fullName>
    </submittedName>
</protein>
<keyword evidence="3" id="KW-0804">Transcription</keyword>
<proteinExistence type="predicted"/>
<dbReference type="InterPro" id="IPR036390">
    <property type="entry name" value="WH_DNA-bd_sf"/>
</dbReference>
<evidence type="ECO:0000256" key="1">
    <source>
        <dbReference type="ARBA" id="ARBA00023015"/>
    </source>
</evidence>
<dbReference type="PROSITE" id="PS51118">
    <property type="entry name" value="HTH_HXLR"/>
    <property type="match status" value="1"/>
</dbReference>
<name>A0A916UF38_9ACTN</name>
<dbReference type="Pfam" id="PF02036">
    <property type="entry name" value="SCP2"/>
    <property type="match status" value="1"/>
</dbReference>
<evidence type="ECO:0000256" key="3">
    <source>
        <dbReference type="ARBA" id="ARBA00023163"/>
    </source>
</evidence>
<accession>A0A916UF38</accession>
<dbReference type="InterPro" id="IPR003033">
    <property type="entry name" value="SCP2_sterol-bd_dom"/>
</dbReference>
<evidence type="ECO:0000313" key="6">
    <source>
        <dbReference type="Proteomes" id="UP000641514"/>
    </source>
</evidence>
<keyword evidence="6" id="KW-1185">Reference proteome</keyword>
<dbReference type="Gene3D" id="1.10.10.10">
    <property type="entry name" value="Winged helix-like DNA-binding domain superfamily/Winged helix DNA-binding domain"/>
    <property type="match status" value="1"/>
</dbReference>
<sequence>MSRTLLSQRLRQLEAESIIVRRETNGGHEYQLTDAGREFWPIIEALGRWGVRWIDSLTDDDLDPAFLLWDMHRSVDTEALPGQRVVLEIHFRDVVSDVQDWWLVLTQNGADVCQHDPGFGVDVTLSAELRALVRVRRGDISWSDAFKRGTLETHGPQELRHAVPRWFRPSPFADVERAHR</sequence>
<dbReference type="SUPFAM" id="SSF55718">
    <property type="entry name" value="SCP-like"/>
    <property type="match status" value="1"/>
</dbReference>
<dbReference type="Proteomes" id="UP000641514">
    <property type="component" value="Unassembled WGS sequence"/>
</dbReference>
<dbReference type="PANTHER" id="PTHR33204">
    <property type="entry name" value="TRANSCRIPTIONAL REGULATOR, MARR FAMILY"/>
    <property type="match status" value="1"/>
</dbReference>
<dbReference type="PANTHER" id="PTHR33204:SF18">
    <property type="entry name" value="TRANSCRIPTIONAL REGULATORY PROTEIN"/>
    <property type="match status" value="1"/>
</dbReference>